<comment type="function">
    <text evidence="6">RNaseP catalyzes the removal of the 5'-leader sequence from pre-tRNA to produce the mature 5'-terminus. It can also cleave other RNA substrates such as 4.5S RNA. The protein component plays an auxiliary but essential role in vivo by binding to the 5'-leader sequence and broadening the substrate specificity of the ribozyme.</text>
</comment>
<dbReference type="Pfam" id="PF01809">
    <property type="entry name" value="YidD"/>
    <property type="match status" value="1"/>
</dbReference>
<dbReference type="Gene3D" id="3.30.230.10">
    <property type="match status" value="1"/>
</dbReference>
<evidence type="ECO:0000256" key="2">
    <source>
        <dbReference type="ARBA" id="ARBA00022722"/>
    </source>
</evidence>
<keyword evidence="3 6" id="KW-0255">Endonuclease</keyword>
<evidence type="ECO:0000256" key="3">
    <source>
        <dbReference type="ARBA" id="ARBA00022759"/>
    </source>
</evidence>
<dbReference type="HAMAP" id="MF_00386">
    <property type="entry name" value="UPF0161_YidD"/>
    <property type="match status" value="1"/>
</dbReference>
<dbReference type="GO" id="GO:0001682">
    <property type="term" value="P:tRNA 5'-leader removal"/>
    <property type="evidence" value="ECO:0007669"/>
    <property type="project" value="UniProtKB-UniRule"/>
</dbReference>
<dbReference type="PANTHER" id="PTHR33383">
    <property type="entry name" value="MEMBRANE PROTEIN INSERTION EFFICIENCY FACTOR-RELATED"/>
    <property type="match status" value="1"/>
</dbReference>
<evidence type="ECO:0000313" key="9">
    <source>
        <dbReference type="Proteomes" id="UP000237684"/>
    </source>
</evidence>
<evidence type="ECO:0000256" key="1">
    <source>
        <dbReference type="ARBA" id="ARBA00022694"/>
    </source>
</evidence>
<keyword evidence="7" id="KW-1003">Cell membrane</keyword>
<keyword evidence="9" id="KW-1185">Reference proteome</keyword>
<comment type="subunit">
    <text evidence="6">Consists of a catalytic RNA component (M1 or rnpB) and a protein subunit.</text>
</comment>
<dbReference type="InterPro" id="IPR002696">
    <property type="entry name" value="Membr_insert_effic_factor_YidD"/>
</dbReference>
<dbReference type="GO" id="GO:0004526">
    <property type="term" value="F:ribonuclease P activity"/>
    <property type="evidence" value="ECO:0007669"/>
    <property type="project" value="UniProtKB-UniRule"/>
</dbReference>
<dbReference type="InterPro" id="IPR014721">
    <property type="entry name" value="Ribsml_uS5_D2-typ_fold_subgr"/>
</dbReference>
<comment type="function">
    <text evidence="7">Could be involved in insertion of integral membrane proteins into the membrane.</text>
</comment>
<keyword evidence="7" id="KW-0472">Membrane</keyword>
<dbReference type="NCBIfam" id="TIGR00278">
    <property type="entry name" value="membrane protein insertion efficiency factor YidD"/>
    <property type="match status" value="1"/>
</dbReference>
<dbReference type="RefSeq" id="WP_105483948.1">
    <property type="nucleotide sequence ID" value="NZ_NIGF01000009.1"/>
</dbReference>
<evidence type="ECO:0000256" key="5">
    <source>
        <dbReference type="ARBA" id="ARBA00022884"/>
    </source>
</evidence>
<name>A0A2S8SSK9_9BACT</name>
<protein>
    <recommendedName>
        <fullName evidence="6 7">Multifunctional fusion protein</fullName>
    </recommendedName>
    <domain>
        <recommendedName>
            <fullName evidence="6">Ribonuclease P protein component</fullName>
            <shortName evidence="6">RNase P protein</shortName>
            <shortName evidence="6">RNaseP protein</shortName>
            <ecNumber evidence="6">3.1.26.5</ecNumber>
        </recommendedName>
        <alternativeName>
            <fullName evidence="6">Protein C5</fullName>
        </alternativeName>
    </domain>
    <domain>
        <recommendedName>
            <fullName evidence="7">Putative membrane protein insertion efficiency factor</fullName>
        </recommendedName>
    </domain>
</protein>
<evidence type="ECO:0000313" key="8">
    <source>
        <dbReference type="EMBL" id="PQV63790.1"/>
    </source>
</evidence>
<dbReference type="SMART" id="SM01234">
    <property type="entry name" value="Haemolytic"/>
    <property type="match status" value="1"/>
</dbReference>
<comment type="similarity">
    <text evidence="6">Belongs to the RnpA family.</text>
</comment>
<evidence type="ECO:0000256" key="4">
    <source>
        <dbReference type="ARBA" id="ARBA00022801"/>
    </source>
</evidence>
<dbReference type="Proteomes" id="UP000237684">
    <property type="component" value="Unassembled WGS sequence"/>
</dbReference>
<evidence type="ECO:0000256" key="6">
    <source>
        <dbReference type="HAMAP-Rule" id="MF_00227"/>
    </source>
</evidence>
<dbReference type="EMBL" id="NIGF01000009">
    <property type="protein sequence ID" value="PQV63790.1"/>
    <property type="molecule type" value="Genomic_DNA"/>
</dbReference>
<comment type="similarity">
    <text evidence="7">Belongs to the UPF0161 family.</text>
</comment>
<comment type="subcellular location">
    <subcellularLocation>
        <location evidence="7">Cell membrane</location>
        <topology evidence="7">Peripheral membrane protein</topology>
        <orientation evidence="7">Cytoplasmic side</orientation>
    </subcellularLocation>
</comment>
<dbReference type="HAMAP" id="MF_00227">
    <property type="entry name" value="RNase_P"/>
    <property type="match status" value="1"/>
</dbReference>
<accession>A0A2S8SSK9</accession>
<dbReference type="Pfam" id="PF00825">
    <property type="entry name" value="Ribonuclease_P"/>
    <property type="match status" value="1"/>
</dbReference>
<dbReference type="InterPro" id="IPR020568">
    <property type="entry name" value="Ribosomal_Su5_D2-typ_SF"/>
</dbReference>
<gene>
    <name evidence="6" type="primary">rnpA</name>
    <name evidence="8" type="ORF">B1R32_109130</name>
</gene>
<dbReference type="AlphaFoldDB" id="A0A2S8SSK9"/>
<dbReference type="OrthoDB" id="9801753at2"/>
<reference evidence="8 9" key="1">
    <citation type="journal article" date="2018" name="Syst. Appl. Microbiol.">
        <title>Abditibacterium utsteinense sp. nov., the first cultivated member of candidate phylum FBP, isolated from ice-free Antarctic soil samples.</title>
        <authorList>
            <person name="Tahon G."/>
            <person name="Tytgat B."/>
            <person name="Lebbe L."/>
            <person name="Carlier A."/>
            <person name="Willems A."/>
        </authorList>
    </citation>
    <scope>NUCLEOTIDE SEQUENCE [LARGE SCALE GENOMIC DNA]</scope>
    <source>
        <strain evidence="8 9">LMG 29911</strain>
    </source>
</reference>
<dbReference type="PANTHER" id="PTHR33383:SF1">
    <property type="entry name" value="MEMBRANE PROTEIN INSERTION EFFICIENCY FACTOR-RELATED"/>
    <property type="match status" value="1"/>
</dbReference>
<keyword evidence="1 6" id="KW-0819">tRNA processing</keyword>
<dbReference type="SUPFAM" id="SSF54211">
    <property type="entry name" value="Ribosomal protein S5 domain 2-like"/>
    <property type="match status" value="1"/>
</dbReference>
<sequence>MLPRAQRLTTSQFDRAFAQSQTVRHPLVVLKAHFRGDDEATIRAAFVVPKKQGKATFRNRTRRRLRERFRLISTKNEAKLSNSTKNEGNLAGCDLIFLTTPQTHGATTAEIDNALREVLRRAGKRIASDIEAGKSVETSPTISETISPVVKNEAASFFVETETIEEQSHKKSILPITILALSMIRFYQRFISPGLPPSCRFEPSCSRYTYATIERFGLWRGGFLGLIRVCKCHPWHEGGLDPVPLQFPSWRSENQNRKRSWPFFGVVNHKK</sequence>
<keyword evidence="4 6" id="KW-0378">Hydrolase</keyword>
<dbReference type="InterPro" id="IPR000100">
    <property type="entry name" value="RNase_P"/>
</dbReference>
<proteinExistence type="inferred from homology"/>
<dbReference type="GO" id="GO:0005886">
    <property type="term" value="C:plasma membrane"/>
    <property type="evidence" value="ECO:0007669"/>
    <property type="project" value="UniProtKB-SubCell"/>
</dbReference>
<dbReference type="EC" id="3.1.26.5" evidence="6"/>
<organism evidence="8 9">
    <name type="scientific">Abditibacterium utsteinense</name>
    <dbReference type="NCBI Taxonomy" id="1960156"/>
    <lineage>
        <taxon>Bacteria</taxon>
        <taxon>Pseudomonadati</taxon>
        <taxon>Abditibacteriota</taxon>
        <taxon>Abditibacteriia</taxon>
        <taxon>Abditibacteriales</taxon>
        <taxon>Abditibacteriaceae</taxon>
        <taxon>Abditibacterium</taxon>
    </lineage>
</organism>
<keyword evidence="5 6" id="KW-0694">RNA-binding</keyword>
<comment type="caution">
    <text evidence="8">The sequence shown here is derived from an EMBL/GenBank/DDBJ whole genome shotgun (WGS) entry which is preliminary data.</text>
</comment>
<comment type="catalytic activity">
    <reaction evidence="6">
        <text>Endonucleolytic cleavage of RNA, removing 5'-extranucleotides from tRNA precursor.</text>
        <dbReference type="EC" id="3.1.26.5"/>
    </reaction>
</comment>
<dbReference type="InParanoid" id="A0A2S8SSK9"/>
<evidence type="ECO:0000256" key="7">
    <source>
        <dbReference type="HAMAP-Rule" id="MF_00386"/>
    </source>
</evidence>
<keyword evidence="2 6" id="KW-0540">Nuclease</keyword>
<dbReference type="GO" id="GO:0000049">
    <property type="term" value="F:tRNA binding"/>
    <property type="evidence" value="ECO:0007669"/>
    <property type="project" value="UniProtKB-UniRule"/>
</dbReference>